<feature type="transmembrane region" description="Helical" evidence="5">
    <location>
        <begin position="277"/>
        <end position="292"/>
    </location>
</feature>
<proteinExistence type="predicted"/>
<evidence type="ECO:0000256" key="2">
    <source>
        <dbReference type="ARBA" id="ARBA00022692"/>
    </source>
</evidence>
<feature type="transmembrane region" description="Helical" evidence="5">
    <location>
        <begin position="145"/>
        <end position="162"/>
    </location>
</feature>
<evidence type="ECO:0000313" key="8">
    <source>
        <dbReference type="Proteomes" id="UP000229317"/>
    </source>
</evidence>
<evidence type="ECO:0000259" key="6">
    <source>
        <dbReference type="Pfam" id="PF04932"/>
    </source>
</evidence>
<feature type="transmembrane region" description="Helical" evidence="5">
    <location>
        <begin position="174"/>
        <end position="199"/>
    </location>
</feature>
<feature type="transmembrane region" description="Helical" evidence="5">
    <location>
        <begin position="251"/>
        <end position="270"/>
    </location>
</feature>
<gene>
    <name evidence="7" type="ORF">COV84_02080</name>
</gene>
<comment type="subcellular location">
    <subcellularLocation>
        <location evidence="1">Membrane</location>
        <topology evidence="1">Multi-pass membrane protein</topology>
    </subcellularLocation>
</comment>
<reference evidence="7 8" key="1">
    <citation type="submission" date="2017-09" db="EMBL/GenBank/DDBJ databases">
        <title>Depth-based differentiation of microbial function through sediment-hosted aquifers and enrichment of novel symbionts in the deep terrestrial subsurface.</title>
        <authorList>
            <person name="Probst A.J."/>
            <person name="Ladd B."/>
            <person name="Jarett J.K."/>
            <person name="Geller-Mcgrath D.E."/>
            <person name="Sieber C.M."/>
            <person name="Emerson J.B."/>
            <person name="Anantharaman K."/>
            <person name="Thomas B.C."/>
            <person name="Malmstrom R."/>
            <person name="Stieglmeier M."/>
            <person name="Klingl A."/>
            <person name="Woyke T."/>
            <person name="Ryan C.M."/>
            <person name="Banfield J.F."/>
        </authorList>
    </citation>
    <scope>NUCLEOTIDE SEQUENCE [LARGE SCALE GENOMIC DNA]</scope>
    <source>
        <strain evidence="7">CG11_big_fil_rev_8_21_14_0_20_40_15</strain>
    </source>
</reference>
<keyword evidence="2 5" id="KW-0812">Transmembrane</keyword>
<dbReference type="InterPro" id="IPR007016">
    <property type="entry name" value="O-antigen_ligase-rel_domated"/>
</dbReference>
<dbReference type="Pfam" id="PF04932">
    <property type="entry name" value="Wzy_C"/>
    <property type="match status" value="1"/>
</dbReference>
<keyword evidence="4 5" id="KW-0472">Membrane</keyword>
<feature type="transmembrane region" description="Helical" evidence="5">
    <location>
        <begin position="463"/>
        <end position="482"/>
    </location>
</feature>
<evidence type="ECO:0000256" key="4">
    <source>
        <dbReference type="ARBA" id="ARBA00023136"/>
    </source>
</evidence>
<dbReference type="GO" id="GO:0016020">
    <property type="term" value="C:membrane"/>
    <property type="evidence" value="ECO:0007669"/>
    <property type="project" value="UniProtKB-SubCell"/>
</dbReference>
<feature type="domain" description="O-antigen ligase-related" evidence="6">
    <location>
        <begin position="285"/>
        <end position="443"/>
    </location>
</feature>
<dbReference type="Proteomes" id="UP000229317">
    <property type="component" value="Unassembled WGS sequence"/>
</dbReference>
<feature type="transmembrane region" description="Helical" evidence="5">
    <location>
        <begin position="120"/>
        <end position="139"/>
    </location>
</feature>
<protein>
    <recommendedName>
        <fullName evidence="6">O-antigen ligase-related domain-containing protein</fullName>
    </recommendedName>
</protein>
<evidence type="ECO:0000313" key="7">
    <source>
        <dbReference type="EMBL" id="PIQ75290.1"/>
    </source>
</evidence>
<comment type="caution">
    <text evidence="7">The sequence shown here is derived from an EMBL/GenBank/DDBJ whole genome shotgun (WGS) entry which is preliminary data.</text>
</comment>
<dbReference type="InterPro" id="IPR051533">
    <property type="entry name" value="WaaL-like"/>
</dbReference>
<feature type="transmembrane region" description="Helical" evidence="5">
    <location>
        <begin position="327"/>
        <end position="348"/>
    </location>
</feature>
<dbReference type="PANTHER" id="PTHR37422:SF23">
    <property type="entry name" value="TEICHURONIC ACID BIOSYNTHESIS PROTEIN TUAE"/>
    <property type="match status" value="1"/>
</dbReference>
<feature type="transmembrane region" description="Helical" evidence="5">
    <location>
        <begin position="434"/>
        <end position="451"/>
    </location>
</feature>
<accession>A0A2H0KT11</accession>
<feature type="transmembrane region" description="Helical" evidence="5">
    <location>
        <begin position="494"/>
        <end position="512"/>
    </location>
</feature>
<evidence type="ECO:0000256" key="5">
    <source>
        <dbReference type="SAM" id="Phobius"/>
    </source>
</evidence>
<dbReference type="EMBL" id="PCVO01000032">
    <property type="protein sequence ID" value="PIQ75290.1"/>
    <property type="molecule type" value="Genomic_DNA"/>
</dbReference>
<feature type="transmembrane region" description="Helical" evidence="5">
    <location>
        <begin position="298"/>
        <end position="315"/>
    </location>
</feature>
<organism evidence="7 8">
    <name type="scientific">Candidatus Portnoybacteria bacterium CG11_big_fil_rev_8_21_14_0_20_40_15</name>
    <dbReference type="NCBI Taxonomy" id="1974817"/>
    <lineage>
        <taxon>Bacteria</taxon>
        <taxon>Candidatus Portnoyibacteriota</taxon>
    </lineage>
</organism>
<evidence type="ECO:0000256" key="3">
    <source>
        <dbReference type="ARBA" id="ARBA00022989"/>
    </source>
</evidence>
<evidence type="ECO:0000256" key="1">
    <source>
        <dbReference type="ARBA" id="ARBA00004141"/>
    </source>
</evidence>
<name>A0A2H0KT11_9BACT</name>
<dbReference type="PANTHER" id="PTHR37422">
    <property type="entry name" value="TEICHURONIC ACID BIOSYNTHESIS PROTEIN TUAE"/>
    <property type="match status" value="1"/>
</dbReference>
<feature type="transmembrane region" description="Helical" evidence="5">
    <location>
        <begin position="77"/>
        <end position="99"/>
    </location>
</feature>
<sequence>MKKYFTPLNIIFAIEVIVVTVVSLGLIPREAVLALTGLVIFYMIFSPVEDSLYLTIMSIPLFVALPISDTFDSMANWRIWITVLFLCLFFRKGISAAIIKGPDGRYHLKEKFKHYGIEYLLLWFLILAGLSIFVAGYKILAIKKFLFLGNILILFVILRNLARNKEVILNILRSAAVGAGAVIAVSLIQLIVTLSVPLYTFWQFWARNVIPAFYGQNLSQLLKVSNTWFSYFSDKPPTLRVFSVFPDSHSLAMFSLLSLPVFLALAIFYNEQKGKKIFFWVLGGLALLGAVLSGSRGVWLSFIPVLALAIYLFFWKRTDRLLTKKALVALLLFAGVFLISSFYAPLYYKAQSLQGNIDKEALSLFDRAKSISDLDELSNKSRLQIWGASLKSILAHPLLGVGLGNYVTVLNEDASAAKQGASAHNLYLDIATEIGLLGALLLVLIFAEILRTSWLVFRWSEELYFKIFGLAFGLYFLWVLIYSLFDVVLLNDKVLLFFIVGTATLYSIRRLAGDNA</sequence>
<dbReference type="AlphaFoldDB" id="A0A2H0KT11"/>
<keyword evidence="3 5" id="KW-1133">Transmembrane helix</keyword>
<feature type="transmembrane region" description="Helical" evidence="5">
    <location>
        <begin position="6"/>
        <end position="27"/>
    </location>
</feature>